<evidence type="ECO:0000259" key="1">
    <source>
        <dbReference type="Pfam" id="PF08241"/>
    </source>
</evidence>
<dbReference type="EMBL" id="LS398110">
    <property type="protein sequence ID" value="SPP94166.1"/>
    <property type="molecule type" value="Genomic_DNA"/>
</dbReference>
<reference evidence="2 3" key="1">
    <citation type="submission" date="2018-03" db="EMBL/GenBank/DDBJ databases">
        <authorList>
            <person name="Gully D."/>
        </authorList>
    </citation>
    <scope>NUCLEOTIDE SEQUENCE [LARGE SCALE GENOMIC DNA]</scope>
    <source>
        <strain evidence="2">ORS3257</strain>
    </source>
</reference>
<dbReference type="RefSeq" id="WP_122402310.1">
    <property type="nucleotide sequence ID" value="NZ_LS398110.1"/>
</dbReference>
<dbReference type="SUPFAM" id="SSF53335">
    <property type="entry name" value="S-adenosyl-L-methionine-dependent methyltransferases"/>
    <property type="match status" value="1"/>
</dbReference>
<accession>A0A2U3PYI6</accession>
<protein>
    <recommendedName>
        <fullName evidence="1">Methyltransferase type 11 domain-containing protein</fullName>
    </recommendedName>
</protein>
<gene>
    <name evidence="2" type="ORF">BRAD3257_3120</name>
</gene>
<dbReference type="AlphaFoldDB" id="A0A2U3PYI6"/>
<dbReference type="InterPro" id="IPR029063">
    <property type="entry name" value="SAM-dependent_MTases_sf"/>
</dbReference>
<dbReference type="KEGG" id="bvz:BRAD3257_3120"/>
<dbReference type="Gene3D" id="3.40.50.150">
    <property type="entry name" value="Vaccinia Virus protein VP39"/>
    <property type="match status" value="1"/>
</dbReference>
<organism evidence="2 3">
    <name type="scientific">Bradyrhizobium vignae</name>
    <dbReference type="NCBI Taxonomy" id="1549949"/>
    <lineage>
        <taxon>Bacteria</taxon>
        <taxon>Pseudomonadati</taxon>
        <taxon>Pseudomonadota</taxon>
        <taxon>Alphaproteobacteria</taxon>
        <taxon>Hyphomicrobiales</taxon>
        <taxon>Nitrobacteraceae</taxon>
        <taxon>Bradyrhizobium</taxon>
    </lineage>
</organism>
<dbReference type="CDD" id="cd02440">
    <property type="entry name" value="AdoMet_MTases"/>
    <property type="match status" value="1"/>
</dbReference>
<dbReference type="PANTHER" id="PTHR43591">
    <property type="entry name" value="METHYLTRANSFERASE"/>
    <property type="match status" value="1"/>
</dbReference>
<dbReference type="Pfam" id="PF08241">
    <property type="entry name" value="Methyltransf_11"/>
    <property type="match status" value="1"/>
</dbReference>
<name>A0A2U3PYI6_9BRAD</name>
<dbReference type="GO" id="GO:0008757">
    <property type="term" value="F:S-adenosylmethionine-dependent methyltransferase activity"/>
    <property type="evidence" value="ECO:0007669"/>
    <property type="project" value="InterPro"/>
</dbReference>
<sequence length="267" mass="30092">MKLPRTIRQIGKRVVKSSPFLRRNIMTSSDYRVLSGRDEARQLMRSSSGWLTIRTVARQERAYRGLIADMKRGRPRIDFEVAAKAIAATGIERPRVIEIGCGTGSYSEVLATLLSGAIDYRGMDYSEAMIARARMHHPGRQFDVGDATRLPYGDRSFEIAFNGVALMHIIDYEAAIREAARVAERHCILHGVPVFHDHTTTFLTKLAYGAPVVEVIFDKRELLSICNEAGLLLEAEWPGIPYDVHEVTGHHSVSETYLFAINRHLRQ</sequence>
<feature type="domain" description="Methyltransferase type 11" evidence="1">
    <location>
        <begin position="98"/>
        <end position="184"/>
    </location>
</feature>
<evidence type="ECO:0000313" key="2">
    <source>
        <dbReference type="EMBL" id="SPP94166.1"/>
    </source>
</evidence>
<dbReference type="Proteomes" id="UP000246085">
    <property type="component" value="Chromosome BRAD3257"/>
</dbReference>
<proteinExistence type="predicted"/>
<evidence type="ECO:0000313" key="3">
    <source>
        <dbReference type="Proteomes" id="UP000246085"/>
    </source>
</evidence>
<dbReference type="PANTHER" id="PTHR43591:SF24">
    <property type="entry name" value="2-METHOXY-6-POLYPRENYL-1,4-BENZOQUINOL METHYLASE, MITOCHONDRIAL"/>
    <property type="match status" value="1"/>
</dbReference>
<dbReference type="InterPro" id="IPR013216">
    <property type="entry name" value="Methyltransf_11"/>
</dbReference>